<protein>
    <submittedName>
        <fullName evidence="1">Uncharacterized protein</fullName>
    </submittedName>
</protein>
<dbReference type="AlphaFoldDB" id="A0A392TA01"/>
<sequence length="25" mass="2819">MKLASAVWMEDGLTLDRQLNIVTTL</sequence>
<evidence type="ECO:0000313" key="2">
    <source>
        <dbReference type="Proteomes" id="UP000265520"/>
    </source>
</evidence>
<proteinExistence type="predicted"/>
<organism evidence="1 2">
    <name type="scientific">Trifolium medium</name>
    <dbReference type="NCBI Taxonomy" id="97028"/>
    <lineage>
        <taxon>Eukaryota</taxon>
        <taxon>Viridiplantae</taxon>
        <taxon>Streptophyta</taxon>
        <taxon>Embryophyta</taxon>
        <taxon>Tracheophyta</taxon>
        <taxon>Spermatophyta</taxon>
        <taxon>Magnoliopsida</taxon>
        <taxon>eudicotyledons</taxon>
        <taxon>Gunneridae</taxon>
        <taxon>Pentapetalae</taxon>
        <taxon>rosids</taxon>
        <taxon>fabids</taxon>
        <taxon>Fabales</taxon>
        <taxon>Fabaceae</taxon>
        <taxon>Papilionoideae</taxon>
        <taxon>50 kb inversion clade</taxon>
        <taxon>NPAAA clade</taxon>
        <taxon>Hologalegina</taxon>
        <taxon>IRL clade</taxon>
        <taxon>Trifolieae</taxon>
        <taxon>Trifolium</taxon>
    </lineage>
</organism>
<evidence type="ECO:0000313" key="1">
    <source>
        <dbReference type="EMBL" id="MCI57354.1"/>
    </source>
</evidence>
<reference evidence="1 2" key="1">
    <citation type="journal article" date="2018" name="Front. Plant Sci.">
        <title>Red Clover (Trifolium pratense) and Zigzag Clover (T. medium) - A Picture of Genomic Similarities and Differences.</title>
        <authorList>
            <person name="Dluhosova J."/>
            <person name="Istvanek J."/>
            <person name="Nedelnik J."/>
            <person name="Repkova J."/>
        </authorList>
    </citation>
    <scope>NUCLEOTIDE SEQUENCE [LARGE SCALE GENOMIC DNA]</scope>
    <source>
        <strain evidence="2">cv. 10/8</strain>
        <tissue evidence="1">Leaf</tissue>
    </source>
</reference>
<dbReference type="EMBL" id="LXQA010527647">
    <property type="protein sequence ID" value="MCI57354.1"/>
    <property type="molecule type" value="Genomic_DNA"/>
</dbReference>
<feature type="non-terminal residue" evidence="1">
    <location>
        <position position="25"/>
    </location>
</feature>
<name>A0A392TA01_9FABA</name>
<dbReference type="Proteomes" id="UP000265520">
    <property type="component" value="Unassembled WGS sequence"/>
</dbReference>
<comment type="caution">
    <text evidence="1">The sequence shown here is derived from an EMBL/GenBank/DDBJ whole genome shotgun (WGS) entry which is preliminary data.</text>
</comment>
<accession>A0A392TA01</accession>
<keyword evidence="2" id="KW-1185">Reference proteome</keyword>